<dbReference type="InterPro" id="IPR000983">
    <property type="entry name" value="Bac_GSPG_pilin"/>
</dbReference>
<keyword evidence="3 6" id="KW-0812">Transmembrane</keyword>
<evidence type="ECO:0000256" key="4">
    <source>
        <dbReference type="ARBA" id="ARBA00022989"/>
    </source>
</evidence>
<comment type="subcellular location">
    <subcellularLocation>
        <location evidence="1">Membrane</location>
        <topology evidence="1">Single-pass membrane protein</topology>
    </subcellularLocation>
</comment>
<gene>
    <name evidence="7" type="ORF">GCM10025876_39160</name>
</gene>
<keyword evidence="5 6" id="KW-0472">Membrane</keyword>
<evidence type="ECO:0000256" key="2">
    <source>
        <dbReference type="ARBA" id="ARBA00022481"/>
    </source>
</evidence>
<evidence type="ECO:0000313" key="8">
    <source>
        <dbReference type="Proteomes" id="UP001157125"/>
    </source>
</evidence>
<protein>
    <recommendedName>
        <fullName evidence="9">Prepilin-type N-terminal cleavage/methylation domain-containing protein</fullName>
    </recommendedName>
</protein>
<reference evidence="8" key="1">
    <citation type="journal article" date="2019" name="Int. J. Syst. Evol. Microbiol.">
        <title>The Global Catalogue of Microorganisms (GCM) 10K type strain sequencing project: providing services to taxonomists for standard genome sequencing and annotation.</title>
        <authorList>
            <consortium name="The Broad Institute Genomics Platform"/>
            <consortium name="The Broad Institute Genome Sequencing Center for Infectious Disease"/>
            <person name="Wu L."/>
            <person name="Ma J."/>
        </authorList>
    </citation>
    <scope>NUCLEOTIDE SEQUENCE [LARGE SCALE GENOMIC DNA]</scope>
    <source>
        <strain evidence="8">NBRC 112299</strain>
    </source>
</reference>
<evidence type="ECO:0000256" key="3">
    <source>
        <dbReference type="ARBA" id="ARBA00022692"/>
    </source>
</evidence>
<keyword evidence="4 6" id="KW-1133">Transmembrane helix</keyword>
<sequence length="225" mass="23745">MIKMIQKRMQEKAEGAEKGFTLVELLVVIIIIGILAAIAIPLYLNQQNKAKDSAAKADLNTVRTAVVSAMTENPQADAVSWTAATGPSTSTITAGTETSTVAVSDGNILAEGEVDMSAPDTVEITITSPTGTVFTMDANGAITESLSLSTRGLRVGRTVLGPSRPPAAPRRCIRLTTAERGPVTWRTGCAPPTTMDSASSRSSSRCCCSASLPSRWCRPSCWRSR</sequence>
<dbReference type="InterPro" id="IPR012902">
    <property type="entry name" value="N_methyl_site"/>
</dbReference>
<organism evidence="7 8">
    <name type="scientific">Demequina litorisediminis</name>
    <dbReference type="NCBI Taxonomy" id="1849022"/>
    <lineage>
        <taxon>Bacteria</taxon>
        <taxon>Bacillati</taxon>
        <taxon>Actinomycetota</taxon>
        <taxon>Actinomycetes</taxon>
        <taxon>Micrococcales</taxon>
        <taxon>Demequinaceae</taxon>
        <taxon>Demequina</taxon>
    </lineage>
</organism>
<feature type="transmembrane region" description="Helical" evidence="6">
    <location>
        <begin position="21"/>
        <end position="44"/>
    </location>
</feature>
<dbReference type="PRINTS" id="PR00813">
    <property type="entry name" value="BCTERIALGSPG"/>
</dbReference>
<accession>A0ABQ6IKN4</accession>
<evidence type="ECO:0008006" key="9">
    <source>
        <dbReference type="Google" id="ProtNLM"/>
    </source>
</evidence>
<dbReference type="Pfam" id="PF07963">
    <property type="entry name" value="N_methyl"/>
    <property type="match status" value="1"/>
</dbReference>
<dbReference type="SUPFAM" id="SSF54523">
    <property type="entry name" value="Pili subunits"/>
    <property type="match status" value="1"/>
</dbReference>
<dbReference type="PANTHER" id="PTHR30093">
    <property type="entry name" value="GENERAL SECRETION PATHWAY PROTEIN G"/>
    <property type="match status" value="1"/>
</dbReference>
<evidence type="ECO:0000256" key="6">
    <source>
        <dbReference type="SAM" id="Phobius"/>
    </source>
</evidence>
<keyword evidence="2" id="KW-0488">Methylation</keyword>
<dbReference type="NCBIfam" id="TIGR02532">
    <property type="entry name" value="IV_pilin_GFxxxE"/>
    <property type="match status" value="1"/>
</dbReference>
<name>A0ABQ6IKN4_9MICO</name>
<dbReference type="Proteomes" id="UP001157125">
    <property type="component" value="Unassembled WGS sequence"/>
</dbReference>
<dbReference type="PROSITE" id="PS00409">
    <property type="entry name" value="PROKAR_NTER_METHYL"/>
    <property type="match status" value="1"/>
</dbReference>
<dbReference type="PANTHER" id="PTHR30093:SF44">
    <property type="entry name" value="TYPE II SECRETION SYSTEM CORE PROTEIN G"/>
    <property type="match status" value="1"/>
</dbReference>
<comment type="caution">
    <text evidence="7">The sequence shown here is derived from an EMBL/GenBank/DDBJ whole genome shotgun (WGS) entry which is preliminary data.</text>
</comment>
<dbReference type="InterPro" id="IPR045584">
    <property type="entry name" value="Pilin-like"/>
</dbReference>
<dbReference type="EMBL" id="BSUN01000001">
    <property type="protein sequence ID" value="GMA37712.1"/>
    <property type="molecule type" value="Genomic_DNA"/>
</dbReference>
<evidence type="ECO:0000256" key="1">
    <source>
        <dbReference type="ARBA" id="ARBA00004167"/>
    </source>
</evidence>
<proteinExistence type="predicted"/>
<evidence type="ECO:0000256" key="5">
    <source>
        <dbReference type="ARBA" id="ARBA00023136"/>
    </source>
</evidence>
<keyword evidence="8" id="KW-1185">Reference proteome</keyword>
<dbReference type="Gene3D" id="3.30.700.10">
    <property type="entry name" value="Glycoprotein, Type 4 Pilin"/>
    <property type="match status" value="1"/>
</dbReference>
<evidence type="ECO:0000313" key="7">
    <source>
        <dbReference type="EMBL" id="GMA37712.1"/>
    </source>
</evidence>